<dbReference type="Gene3D" id="1.10.490.10">
    <property type="entry name" value="Globins"/>
    <property type="match status" value="1"/>
</dbReference>
<dbReference type="Proteomes" id="UP001556170">
    <property type="component" value="Unassembled WGS sequence"/>
</dbReference>
<evidence type="ECO:0000313" key="5">
    <source>
        <dbReference type="EMBL" id="MEW9625874.1"/>
    </source>
</evidence>
<dbReference type="CDD" id="cd14775">
    <property type="entry name" value="TrHb2_O-like"/>
    <property type="match status" value="1"/>
</dbReference>
<evidence type="ECO:0000256" key="3">
    <source>
        <dbReference type="ARBA" id="ARBA00022723"/>
    </source>
</evidence>
<dbReference type="EMBL" id="JBFOHL010000022">
    <property type="protein sequence ID" value="MEW9625874.1"/>
    <property type="molecule type" value="Genomic_DNA"/>
</dbReference>
<dbReference type="Pfam" id="PF01152">
    <property type="entry name" value="Bac_globin"/>
    <property type="match status" value="1"/>
</dbReference>
<evidence type="ECO:0000256" key="1">
    <source>
        <dbReference type="ARBA" id="ARBA00022448"/>
    </source>
</evidence>
<dbReference type="InterPro" id="IPR009050">
    <property type="entry name" value="Globin-like_sf"/>
</dbReference>
<protein>
    <submittedName>
        <fullName evidence="5">Group II truncated hemoglobin</fullName>
    </submittedName>
</protein>
<evidence type="ECO:0000313" key="6">
    <source>
        <dbReference type="Proteomes" id="UP001556170"/>
    </source>
</evidence>
<keyword evidence="1" id="KW-0813">Transport</keyword>
<dbReference type="InterPro" id="IPR001486">
    <property type="entry name" value="Hemoglobin_trunc"/>
</dbReference>
<evidence type="ECO:0000256" key="2">
    <source>
        <dbReference type="ARBA" id="ARBA00022617"/>
    </source>
</evidence>
<organism evidence="5 6">
    <name type="scientific">Rhodanobacter geophilus</name>
    <dbReference type="NCBI Taxonomy" id="3162488"/>
    <lineage>
        <taxon>Bacteria</taxon>
        <taxon>Pseudomonadati</taxon>
        <taxon>Pseudomonadota</taxon>
        <taxon>Gammaproteobacteria</taxon>
        <taxon>Lysobacterales</taxon>
        <taxon>Rhodanobacteraceae</taxon>
        <taxon>Rhodanobacter</taxon>
    </lineage>
</organism>
<proteinExistence type="predicted"/>
<name>A0ABV3QTX8_9GAMM</name>
<keyword evidence="3" id="KW-0479">Metal-binding</keyword>
<keyword evidence="2" id="KW-0349">Heme</keyword>
<reference evidence="5 6" key="1">
    <citation type="submission" date="2024-06" db="EMBL/GenBank/DDBJ databases">
        <authorList>
            <person name="Woo H."/>
        </authorList>
    </citation>
    <scope>NUCLEOTIDE SEQUENCE [LARGE SCALE GENOMIC DNA]</scope>
    <source>
        <strain evidence="5 6">S2-g</strain>
    </source>
</reference>
<keyword evidence="4" id="KW-0408">Iron</keyword>
<dbReference type="SUPFAM" id="SSF46458">
    <property type="entry name" value="Globin-like"/>
    <property type="match status" value="1"/>
</dbReference>
<accession>A0ABV3QTX8</accession>
<sequence length="156" mass="17163">MSDDGIPSLYAWAGGLPAFERLTEIFYQRVPDDPLLAPLFARMDAHHPRFVALFIAEVFGGPAGYSEQRGGHHAMLAKHVGRHLSEAQRARWMALLLECADAAGLPDDPEFRSAFVGYVEWGTRLAVMNSQLGQLPDEQAPMPAWGWGETGGPYRG</sequence>
<keyword evidence="6" id="KW-1185">Reference proteome</keyword>
<evidence type="ECO:0000256" key="4">
    <source>
        <dbReference type="ARBA" id="ARBA00023004"/>
    </source>
</evidence>
<comment type="caution">
    <text evidence="5">The sequence shown here is derived from an EMBL/GenBank/DDBJ whole genome shotgun (WGS) entry which is preliminary data.</text>
</comment>
<gene>
    <name evidence="5" type="ORF">ABQJ56_16750</name>
</gene>
<dbReference type="InterPro" id="IPR012292">
    <property type="entry name" value="Globin/Proto"/>
</dbReference>
<dbReference type="RefSeq" id="WP_367846164.1">
    <property type="nucleotide sequence ID" value="NZ_JBFOHL010000022.1"/>
</dbReference>